<dbReference type="RefSeq" id="WP_026936384.1">
    <property type="nucleotide sequence ID" value="NZ_CP028426.1"/>
</dbReference>
<gene>
    <name evidence="2" type="ORF">C7K25_06260</name>
</gene>
<accession>A0ABT7C6Y0</accession>
<proteinExistence type="predicted"/>
<dbReference type="Proteomes" id="UP001170379">
    <property type="component" value="Unassembled WGS sequence"/>
</dbReference>
<sequence length="179" mass="18391">MTRTNPWLLVLLAVAGGAITWAIEAWLTSSGSGSLVPSIAFAITLVVMAAVVLAIAWPVRRYTAALRRADAARDKAKRVKDASTQDAESAAREVAKYRVDPFRATFAVALAKAASLAGSVFVGGSAAVVAWLTSRTVIGDGVVEAVIALIASALLVVAGLIAESWCSLPPENGDAATTA</sequence>
<keyword evidence="1" id="KW-0812">Transmembrane</keyword>
<name>A0ABT7C6Y0_9MICO</name>
<organism evidence="2 3">
    <name type="scientific">Gulosibacter molinativorax</name>
    <dbReference type="NCBI Taxonomy" id="256821"/>
    <lineage>
        <taxon>Bacteria</taxon>
        <taxon>Bacillati</taxon>
        <taxon>Actinomycetota</taxon>
        <taxon>Actinomycetes</taxon>
        <taxon>Micrococcales</taxon>
        <taxon>Microbacteriaceae</taxon>
        <taxon>Gulosibacter</taxon>
    </lineage>
</organism>
<dbReference type="Pfam" id="PF11377">
    <property type="entry name" value="DUF3180"/>
    <property type="match status" value="1"/>
</dbReference>
<comment type="caution">
    <text evidence="2">The sequence shown here is derived from an EMBL/GenBank/DDBJ whole genome shotgun (WGS) entry which is preliminary data.</text>
</comment>
<feature type="transmembrane region" description="Helical" evidence="1">
    <location>
        <begin position="38"/>
        <end position="59"/>
    </location>
</feature>
<evidence type="ECO:0000313" key="3">
    <source>
        <dbReference type="Proteomes" id="UP001170379"/>
    </source>
</evidence>
<keyword evidence="1" id="KW-0472">Membrane</keyword>
<reference evidence="2" key="2">
    <citation type="journal article" date="2022" name="Sci. Rep.">
        <title>In silico prediction of the enzymes involved in the degradation of the herbicide molinate by Gulosibacter molinativorax ON4T.</title>
        <authorList>
            <person name="Lopes A.R."/>
            <person name="Bunin E."/>
            <person name="Viana A.T."/>
            <person name="Froufe H."/>
            <person name="Munoz-Merida A."/>
            <person name="Pinho D."/>
            <person name="Figueiredo J."/>
            <person name="Barroso C."/>
            <person name="Vaz-Moreira I."/>
            <person name="Bellanger X."/>
            <person name="Egas C."/>
            <person name="Nunes O.C."/>
        </authorList>
    </citation>
    <scope>NUCLEOTIDE SEQUENCE</scope>
    <source>
        <strain evidence="2">ON4</strain>
    </source>
</reference>
<reference evidence="2" key="1">
    <citation type="submission" date="2018-03" db="EMBL/GenBank/DDBJ databases">
        <authorList>
            <person name="Nunes O.C."/>
            <person name="Lopes A.R."/>
            <person name="Froufe H."/>
            <person name="Munoz-Merida A."/>
            <person name="Barroso C."/>
            <person name="Egas C."/>
        </authorList>
    </citation>
    <scope>NUCLEOTIDE SEQUENCE</scope>
    <source>
        <strain evidence="2">ON4</strain>
    </source>
</reference>
<evidence type="ECO:0000256" key="1">
    <source>
        <dbReference type="SAM" id="Phobius"/>
    </source>
</evidence>
<feature type="transmembrane region" description="Helical" evidence="1">
    <location>
        <begin position="106"/>
        <end position="133"/>
    </location>
</feature>
<keyword evidence="3" id="KW-1185">Reference proteome</keyword>
<evidence type="ECO:0000313" key="2">
    <source>
        <dbReference type="EMBL" id="MDJ1370971.1"/>
    </source>
</evidence>
<dbReference type="InterPro" id="IPR021517">
    <property type="entry name" value="DUF3180"/>
</dbReference>
<dbReference type="EMBL" id="PXVD01000008">
    <property type="protein sequence ID" value="MDJ1370971.1"/>
    <property type="molecule type" value="Genomic_DNA"/>
</dbReference>
<keyword evidence="1" id="KW-1133">Transmembrane helix</keyword>
<protein>
    <submittedName>
        <fullName evidence="2">DUF3180 domain-containing protein</fullName>
    </submittedName>
</protein>
<feature type="transmembrane region" description="Helical" evidence="1">
    <location>
        <begin position="145"/>
        <end position="162"/>
    </location>
</feature>